<feature type="transmembrane region" description="Helical" evidence="9">
    <location>
        <begin position="51"/>
        <end position="69"/>
    </location>
</feature>
<keyword evidence="3" id="KW-1003">Cell membrane</keyword>
<feature type="transmembrane region" description="Helical" evidence="9">
    <location>
        <begin position="132"/>
        <end position="153"/>
    </location>
</feature>
<comment type="caution">
    <text evidence="11">The sequence shown here is derived from an EMBL/GenBank/DDBJ whole genome shotgun (WGS) entry which is preliminary data.</text>
</comment>
<dbReference type="Proteomes" id="UP001156903">
    <property type="component" value="Unassembled WGS sequence"/>
</dbReference>
<name>A0ABQ6C4J0_9BURK</name>
<comment type="subunit">
    <text evidence="9">The complex comprises the extracytoplasmic solute receptor protein and the two transmembrane proteins.</text>
</comment>
<reference evidence="12" key="1">
    <citation type="journal article" date="2019" name="Int. J. Syst. Evol. Microbiol.">
        <title>The Global Catalogue of Microorganisms (GCM) 10K type strain sequencing project: providing services to taxonomists for standard genome sequencing and annotation.</title>
        <authorList>
            <consortium name="The Broad Institute Genomics Platform"/>
            <consortium name="The Broad Institute Genome Sequencing Center for Infectious Disease"/>
            <person name="Wu L."/>
            <person name="Ma J."/>
        </authorList>
    </citation>
    <scope>NUCLEOTIDE SEQUENCE [LARGE SCALE GENOMIC DNA]</scope>
    <source>
        <strain evidence="12">NBRC 109341</strain>
    </source>
</reference>
<dbReference type="InterPro" id="IPR007387">
    <property type="entry name" value="TRAP_DctQ"/>
</dbReference>
<protein>
    <recommendedName>
        <fullName evidence="9">TRAP transporter small permease protein</fullName>
    </recommendedName>
</protein>
<evidence type="ECO:0000313" key="11">
    <source>
        <dbReference type="EMBL" id="GLS14820.1"/>
    </source>
</evidence>
<evidence type="ECO:0000256" key="4">
    <source>
        <dbReference type="ARBA" id="ARBA00022519"/>
    </source>
</evidence>
<evidence type="ECO:0000256" key="7">
    <source>
        <dbReference type="ARBA" id="ARBA00023136"/>
    </source>
</evidence>
<evidence type="ECO:0000259" key="10">
    <source>
        <dbReference type="Pfam" id="PF04290"/>
    </source>
</evidence>
<feature type="transmembrane region" description="Helical" evidence="9">
    <location>
        <begin position="12"/>
        <end position="39"/>
    </location>
</feature>
<dbReference type="EMBL" id="BSPB01000016">
    <property type="protein sequence ID" value="GLS14820.1"/>
    <property type="molecule type" value="Genomic_DNA"/>
</dbReference>
<keyword evidence="6 9" id="KW-1133">Transmembrane helix</keyword>
<evidence type="ECO:0000256" key="2">
    <source>
        <dbReference type="ARBA" id="ARBA00022448"/>
    </source>
</evidence>
<comment type="function">
    <text evidence="9">Part of the tripartite ATP-independent periplasmic (TRAP) transport system.</text>
</comment>
<keyword evidence="5 9" id="KW-0812">Transmembrane</keyword>
<evidence type="ECO:0000256" key="3">
    <source>
        <dbReference type="ARBA" id="ARBA00022475"/>
    </source>
</evidence>
<sequence length="179" mass="20253">MKFWTFLGRLEGGMASIGAGLCLLAMIVITVISVVGRYVLHHDILPGAYNLIERVAFPLIVFWAAPMAHREATFPRFDMLVNAMPARVRRAVQVLVGVVELAIYAVVMWYVLRFTWQSIVEDRTMQVGADFWPMWPVLVMMPLAFFLMMLEMLRLVWKDLRGEGHPPPASGNDNVSAAF</sequence>
<accession>A0ABQ6C4J0</accession>
<gene>
    <name evidence="11" type="ORF">GCM10007935_22530</name>
</gene>
<dbReference type="InterPro" id="IPR055348">
    <property type="entry name" value="DctQ"/>
</dbReference>
<evidence type="ECO:0000256" key="5">
    <source>
        <dbReference type="ARBA" id="ARBA00022692"/>
    </source>
</evidence>
<evidence type="ECO:0000256" key="1">
    <source>
        <dbReference type="ARBA" id="ARBA00004429"/>
    </source>
</evidence>
<comment type="subcellular location">
    <subcellularLocation>
        <location evidence="1 9">Cell inner membrane</location>
        <topology evidence="1 9">Multi-pass membrane protein</topology>
    </subcellularLocation>
</comment>
<keyword evidence="2 9" id="KW-0813">Transport</keyword>
<comment type="similarity">
    <text evidence="8 9">Belongs to the TRAP transporter small permease family.</text>
</comment>
<keyword evidence="7 9" id="KW-0472">Membrane</keyword>
<feature type="transmembrane region" description="Helical" evidence="9">
    <location>
        <begin position="90"/>
        <end position="112"/>
    </location>
</feature>
<organism evidence="11 12">
    <name type="scientific">Hydrogenophaga electricum</name>
    <dbReference type="NCBI Taxonomy" id="1230953"/>
    <lineage>
        <taxon>Bacteria</taxon>
        <taxon>Pseudomonadati</taxon>
        <taxon>Pseudomonadota</taxon>
        <taxon>Betaproteobacteria</taxon>
        <taxon>Burkholderiales</taxon>
        <taxon>Comamonadaceae</taxon>
        <taxon>Hydrogenophaga</taxon>
    </lineage>
</organism>
<feature type="domain" description="Tripartite ATP-independent periplasmic transporters DctQ component" evidence="10">
    <location>
        <begin position="26"/>
        <end position="161"/>
    </location>
</feature>
<keyword evidence="4 9" id="KW-0997">Cell inner membrane</keyword>
<dbReference type="Pfam" id="PF04290">
    <property type="entry name" value="DctQ"/>
    <property type="match status" value="1"/>
</dbReference>
<evidence type="ECO:0000256" key="6">
    <source>
        <dbReference type="ARBA" id="ARBA00022989"/>
    </source>
</evidence>
<proteinExistence type="inferred from homology"/>
<evidence type="ECO:0000313" key="12">
    <source>
        <dbReference type="Proteomes" id="UP001156903"/>
    </source>
</evidence>
<dbReference type="PANTHER" id="PTHR35011">
    <property type="entry name" value="2,3-DIKETO-L-GULONATE TRAP TRANSPORTER SMALL PERMEASE PROTEIN YIAM"/>
    <property type="match status" value="1"/>
</dbReference>
<dbReference type="RefSeq" id="WP_284307881.1">
    <property type="nucleotide sequence ID" value="NZ_BSPB01000016.1"/>
</dbReference>
<evidence type="ECO:0000256" key="9">
    <source>
        <dbReference type="RuleBase" id="RU369079"/>
    </source>
</evidence>
<keyword evidence="12" id="KW-1185">Reference proteome</keyword>
<evidence type="ECO:0000256" key="8">
    <source>
        <dbReference type="ARBA" id="ARBA00038436"/>
    </source>
</evidence>